<name>A0A9W8IRE4_9AGAR</name>
<feature type="non-terminal residue" evidence="3">
    <location>
        <position position="1"/>
    </location>
</feature>
<dbReference type="OrthoDB" id="3063096at2759"/>
<keyword evidence="2" id="KW-0812">Transmembrane</keyword>
<protein>
    <submittedName>
        <fullName evidence="3">Uncharacterized protein</fullName>
    </submittedName>
</protein>
<proteinExistence type="predicted"/>
<feature type="region of interest" description="Disordered" evidence="1">
    <location>
        <begin position="103"/>
        <end position="125"/>
    </location>
</feature>
<evidence type="ECO:0000256" key="2">
    <source>
        <dbReference type="SAM" id="Phobius"/>
    </source>
</evidence>
<sequence>MLAPRHPERVQKSLDTLRGTNILRDADHVWTPRDHLSDGTFNAVITLSLLQMAADAYQSSRDHYDQLDRTLGCFPKTYEDTLNLAQKSLDEYLVTTQFLHPRGRSSQWRATESPEIPAPSLPEPLAFSPKTPVSSLRWRQILKPLSPKAKALVRSFKLSKRRSIGSVAEMFETPLDVSTPMPKRSSTHPTGMGLEERAFIKQQPLHLRLEYRQRANTLTSPFQVLPVIPEAESLRRRSLGVTSKASSTLVKETAAADVPKAARSKSWTRTLDQPFSDLNYSDIASTCPRIIRSRATDELKEKRELVSQPAGTENGRKIPFENSLKLQLTPIGVPLVAYLTVASIGYSLVFFLDVACFLSRIVDAMERVLSGGDEDSD</sequence>
<comment type="caution">
    <text evidence="3">The sequence shown here is derived from an EMBL/GenBank/DDBJ whole genome shotgun (WGS) entry which is preliminary data.</text>
</comment>
<evidence type="ECO:0000256" key="1">
    <source>
        <dbReference type="SAM" id="MobiDB-lite"/>
    </source>
</evidence>
<evidence type="ECO:0000313" key="3">
    <source>
        <dbReference type="EMBL" id="KAJ2921582.1"/>
    </source>
</evidence>
<accession>A0A9W8IRE4</accession>
<evidence type="ECO:0000313" key="4">
    <source>
        <dbReference type="Proteomes" id="UP001140091"/>
    </source>
</evidence>
<keyword evidence="2" id="KW-0472">Membrane</keyword>
<keyword evidence="2" id="KW-1133">Transmembrane helix</keyword>
<feature type="transmembrane region" description="Helical" evidence="2">
    <location>
        <begin position="335"/>
        <end position="358"/>
    </location>
</feature>
<keyword evidence="4" id="KW-1185">Reference proteome</keyword>
<reference evidence="3" key="1">
    <citation type="submission" date="2022-06" db="EMBL/GenBank/DDBJ databases">
        <title>Genome Sequence of Candolleomyces eurysporus.</title>
        <authorList>
            <person name="Buettner E."/>
        </authorList>
    </citation>
    <scope>NUCLEOTIDE SEQUENCE</scope>
    <source>
        <strain evidence="3">VTCC 930004</strain>
    </source>
</reference>
<gene>
    <name evidence="3" type="ORF">H1R20_g15512</name>
</gene>
<dbReference type="AlphaFoldDB" id="A0A9W8IRE4"/>
<dbReference type="Proteomes" id="UP001140091">
    <property type="component" value="Unassembled WGS sequence"/>
</dbReference>
<dbReference type="EMBL" id="JANBPK010001578">
    <property type="protein sequence ID" value="KAJ2921582.1"/>
    <property type="molecule type" value="Genomic_DNA"/>
</dbReference>
<organism evidence="3 4">
    <name type="scientific">Candolleomyces eurysporus</name>
    <dbReference type="NCBI Taxonomy" id="2828524"/>
    <lineage>
        <taxon>Eukaryota</taxon>
        <taxon>Fungi</taxon>
        <taxon>Dikarya</taxon>
        <taxon>Basidiomycota</taxon>
        <taxon>Agaricomycotina</taxon>
        <taxon>Agaricomycetes</taxon>
        <taxon>Agaricomycetidae</taxon>
        <taxon>Agaricales</taxon>
        <taxon>Agaricineae</taxon>
        <taxon>Psathyrellaceae</taxon>
        <taxon>Candolleomyces</taxon>
    </lineage>
</organism>